<dbReference type="InterPro" id="IPR035437">
    <property type="entry name" value="SNase_OB-fold_sf"/>
</dbReference>
<dbReference type="InterPro" id="IPR001841">
    <property type="entry name" value="Znf_RING"/>
</dbReference>
<dbReference type="PANTHER" id="PTHR16442">
    <property type="entry name" value="RING FINGER PROTEIN 17"/>
    <property type="match status" value="1"/>
</dbReference>
<evidence type="ECO:0000259" key="6">
    <source>
        <dbReference type="PROSITE" id="PS50089"/>
    </source>
</evidence>
<dbReference type="EMBL" id="AE014297">
    <property type="protein sequence ID" value="AAF55574.4"/>
    <property type="molecule type" value="Genomic_DNA"/>
</dbReference>
<proteinExistence type="evidence at protein level"/>
<dbReference type="GO" id="GO:0043186">
    <property type="term" value="C:P granule"/>
    <property type="evidence" value="ECO:0000314"/>
    <property type="project" value="FlyBase"/>
</dbReference>
<dbReference type="Proteomes" id="UP000000803">
    <property type="component" value="Chromosome 3R"/>
</dbReference>
<dbReference type="Gene3D" id="2.40.50.90">
    <property type="match status" value="5"/>
</dbReference>
<dbReference type="PROSITE" id="PS00518">
    <property type="entry name" value="ZF_RING_1"/>
    <property type="match status" value="1"/>
</dbReference>
<dbReference type="OrthoDB" id="5800423at2759"/>
<evidence type="ECO:0000256" key="5">
    <source>
        <dbReference type="SAM" id="MobiDB-lite"/>
    </source>
</evidence>
<dbReference type="Pfam" id="PF00567">
    <property type="entry name" value="TUDOR"/>
    <property type="match status" value="5"/>
</dbReference>
<dbReference type="Bgee" id="FBgn0263974">
    <property type="expression patterns" value="Expressed in spermatogonium in testis and 17 other cell types or tissues"/>
</dbReference>
<dbReference type="CDD" id="cd19757">
    <property type="entry name" value="Bbox1"/>
    <property type="match status" value="1"/>
</dbReference>
<feature type="domain" description="Tudor" evidence="8">
    <location>
        <begin position="1333"/>
        <end position="1393"/>
    </location>
</feature>
<dbReference type="SMART" id="SM00336">
    <property type="entry name" value="BBOX"/>
    <property type="match status" value="2"/>
</dbReference>
<evidence type="ECO:0000259" key="7">
    <source>
        <dbReference type="PROSITE" id="PS50119"/>
    </source>
</evidence>
<dbReference type="UCSC" id="CG14303-RA">
    <property type="organism name" value="d. melanogaster"/>
</dbReference>
<organism evidence="9 11">
    <name type="scientific">Drosophila melanogaster</name>
    <name type="common">Fruit fly</name>
    <dbReference type="NCBI Taxonomy" id="7227"/>
    <lineage>
        <taxon>Eukaryota</taxon>
        <taxon>Metazoa</taxon>
        <taxon>Ecdysozoa</taxon>
        <taxon>Arthropoda</taxon>
        <taxon>Hexapoda</taxon>
        <taxon>Insecta</taxon>
        <taxon>Pterygota</taxon>
        <taxon>Neoptera</taxon>
        <taxon>Endopterygota</taxon>
        <taxon>Diptera</taxon>
        <taxon>Brachycera</taxon>
        <taxon>Muscomorpha</taxon>
        <taxon>Ephydroidea</taxon>
        <taxon>Drosophilidae</taxon>
        <taxon>Drosophila</taxon>
        <taxon>Sophophora</taxon>
    </lineage>
</organism>
<dbReference type="RefSeq" id="NP_650735.3">
    <property type="nucleotide sequence ID" value="NM_142478.3"/>
</dbReference>
<dbReference type="PhylomeDB" id="Q9VE55"/>
<keyword evidence="12" id="KW-0002">3D-structure</keyword>
<reference evidence="9 11" key="7">
    <citation type="journal article" date="2007" name="Science">
        <title>The Release 5.1 annotation of Drosophila melanogaster heterochromatin.</title>
        <authorList>
            <person name="Smith C.D."/>
            <person name="Shu S."/>
            <person name="Mungall C.J."/>
            <person name="Karpen G.H."/>
        </authorList>
    </citation>
    <scope>NUCLEOTIDE SEQUENCE [LARGE SCALE GENOMIC DNA]</scope>
    <source>
        <strain evidence="11">Berkeley</strain>
    </source>
</reference>
<evidence type="ECO:0000256" key="2">
    <source>
        <dbReference type="ARBA" id="ARBA00022771"/>
    </source>
</evidence>
<dbReference type="KEGG" id="dme:Dmel_CG43726"/>
<dbReference type="ExpressionAtlas" id="Q9VE55">
    <property type="expression patterns" value="baseline and differential"/>
</dbReference>
<dbReference type="AlphaFoldDB" id="Q9VE55"/>
<dbReference type="PaxDb" id="7227-FBpp0302955"/>
<gene>
    <name evidence="9 10" type="primary">qin</name>
    <name evidence="9" type="synonym">CG14303</name>
    <name evidence="9" type="synonym">CG14306</name>
    <name evidence="9" type="synonym">Dmel\CG43726</name>
    <name evidence="9" type="synonym">kumo</name>
    <name evidence="9" type="synonym">Qin</name>
    <name evidence="9 10" type="ORF">CG43726</name>
    <name evidence="9" type="ORF">Dmel_CG43726</name>
</gene>
<dbReference type="Gene3D" id="2.30.30.140">
    <property type="match status" value="5"/>
</dbReference>
<sequence>MIADDSGIKPFDPKFVASNLQNLLRCPKCSKCFTYLYNTNSEEDNHRPFLLGCGHTLCESCLWNDRLDPKCAVCHSPAPPTIVAKRSDCKSVANLRDLYELNYHVLGRTSSLSYLLPFAKDSANQSLSPSSISEIVQTVKCSECGNATASGECRQCNAFYCRRCFDAVHKRSRVLKSHIFRNSTEQDSSFSKKLRVGDQYFTLPSQNLCIHHRMPKDKYCMKCYRSHCQICSTVHHSGHRIRKLIEINQSYASEIPTTLNSLNMAHIHVLNGKQVVQRAKQKLNDYATETLASISKRFSHLHGLLQVAELQVIEKLRESSLPPQLKLNEAMGQLSGYETVIERLTKSLNSGVGNDMAVPRDVSLRWLLKLICEHLEKIPTTVQVSKVDENPYRVTCSRFMDISNIFKCEFVNPNIQVCFKTDLEISRSLSSSPKGEITFLTSSSSSKENFDPHSRKLLLAQNSKLKKATQVSQSQKKRGKNATEVAQSSLNSTAAIIDEFPAKDLDFLHNFSSLDITKRNKTTEDSSDWFKTDTLVRVRSVQSPEDFYVQGIHAAQRLREELDTFAHTLSDSSSVPPTIVVGQNYIIHHKDKDRYYRALVSQKLTNENLYNVFLTDIGVHLHVRCSDFRVVPERISHLPYSAVHCSLSELMPKNGESEWDSKASAFLKQIVQNNPVRVIVKKALTYELHGVDLITSNYDTNISVRDSFLYCGLAISRDGAPLWLPPAPTALRLPRISFRFGDVYMVQMLHVEDPQEFYVMRHDYEKKRLWLQFSLQEAMDRINISQLQNIFLGQLHLGCVLQSGGQWKRASIEQILPDGYVLVHLVDEGPSQKVFWDQLFVLPQKFWDTGLAIKCCLADVETRAEHSYTWTPEGTTLFKQLTSNPRLYMDVISCTEDLVYVSLHFERSNSETTSVGVQLVAHGHCTSSGESSRMITPTVSNRSVRFDEETKKFIAQQKVRPVELSPYRMPDNTERNKRTTVNILYVRKPDEFYVTLPHFQKAINNLQKSVQKAAAAMYQNMLPRTDWQVGDMCYARVQANCDSQALWYRGVVTGVIPPGITCPIVRYQVHLRDLGELIDDVHSSSLANIDEADMRISSSAKRCHLHGIRPIGDEWSKDAIDFFMDQLKAYNEIHVTGRGRTENSLSVILWGSLSILTGPFSPATIKYVNINKALLMAGMAEKDHNSDSEDDQQSMPENVSVNSEEAAKANDWESCLSKIDGTSKTNDSLNLIESRSVTVGFEHNEDMPPLALLEDLGNTKNTTGETTPPAGWTTRRKCDKSVFTAIATNVTYECCIYLTLASDKPFIEHMGNLLVREYKPLMDKQKERSTSYTYKVGQAVVVTYHMDNMIYRGIVQRLENNHNEYTVYYVDYGNMELVKADEMLPYAPFPDLNAMCFLVELHGVRSKQGKYSLKEMDTVHLNLVMKLSGVRIVDDETVGPNKIPKCQIKVGNVDIATMMIDSGMSVPIEKQTIKNNTKYLPSQKFLEDFKVFDELDHLAAGEGELSDKEAPPTQRKHDSISSVQQPPTKKFLVDQEEVEAFECDQDFDCQQAAQKMHLNNNFYLGDFGKYADETTARDEDEPHSNSSKSIDMEVFANVNDSQLEPLNSFATEQLIRRIALRQQEIKDSITFSPIDTSSVRSFYDASASFKTLSLPNGVKEFYCTVDNVLSDTELQIAPCLSEFTKHEISLIQETSTLIKDAEPLMEPKVGDLCLARYSRDKQWYRANIKEISPILSPTSEQVTVFYIDFHDTEKVSFNHLKVMPSQLFMFPLRSFCVKLHGIKRNKSFKEKSVRQALQACLCQHPLVFARVHYPLNYYPNRPNCDADLIEVELYENRHEKKLVYQSLCENWMFLKKS</sequence>
<dbReference type="GlyGen" id="Q9VE55">
    <property type="glycosylation" value="2 sites"/>
</dbReference>
<dbReference type="PDB" id="7OC3">
    <property type="method" value="X-ray"/>
    <property type="resolution" value="2.25 A"/>
    <property type="chains" value="A/B=976-1187"/>
</dbReference>
<feature type="compositionally biased region" description="Basic and acidic residues" evidence="5">
    <location>
        <begin position="1503"/>
        <end position="1519"/>
    </location>
</feature>
<name>Q9VE55_DROME</name>
<feature type="domain" description="Tudor" evidence="8">
    <location>
        <begin position="1706"/>
        <end position="1770"/>
    </location>
</feature>
<dbReference type="PROSITE" id="PS50119">
    <property type="entry name" value="ZF_BBOX"/>
    <property type="match status" value="1"/>
</dbReference>
<dbReference type="CDD" id="cd19756">
    <property type="entry name" value="Bbox2"/>
    <property type="match status" value="1"/>
</dbReference>
<dbReference type="InParanoid" id="Q9VE55"/>
<protein>
    <submittedName>
        <fullName evidence="9">Qin</fullName>
    </submittedName>
</protein>
<dbReference type="AGR" id="FB:FBgn0263974"/>
<accession>Q9VE55</accession>
<feature type="disulfide bond" description="Interchain (with C-1062)" evidence="12">
    <location>
        <position position="1041"/>
    </location>
</feature>
<keyword evidence="11" id="KW-1185">Reference proteome</keyword>
<dbReference type="Gene3D" id="3.30.160.60">
    <property type="entry name" value="Classic Zinc Finger"/>
    <property type="match status" value="1"/>
</dbReference>
<reference evidence="9 11" key="5">
    <citation type="journal article" date="2002" name="Genome Biol.">
        <title>Heterochromatic sequences in a Drosophila whole-genome shotgun assembly.</title>
        <authorList>
            <person name="Hoskins R.A."/>
            <person name="Smith C.D."/>
            <person name="Carlson J.W."/>
            <person name="Carvalho A.B."/>
            <person name="Halpern A."/>
            <person name="Kaminker J.S."/>
            <person name="Kennedy C."/>
            <person name="Mungall C.J."/>
            <person name="Sullivan B.A."/>
            <person name="Sutton G.G."/>
            <person name="Yasuhara J.C."/>
            <person name="Wakimoto B.T."/>
            <person name="Myers E.W."/>
            <person name="Celniker S.E."/>
            <person name="Rubin G.M."/>
            <person name="Karpen G.H."/>
        </authorList>
    </citation>
    <scope>NUCLEOTIDE SEQUENCE [LARGE SCALE GENOMIC DNA]</scope>
    <source>
        <strain evidence="11">Berkeley</strain>
    </source>
</reference>
<reference evidence="9 11" key="1">
    <citation type="journal article" date="2000" name="Science">
        <title>The genome sequence of Drosophila melanogaster.</title>
        <authorList>
            <person name="Adams M.D."/>
            <person name="Celniker S.E."/>
            <person name="Holt R.A."/>
            <person name="Evans C.A."/>
            <person name="Gocayne J.D."/>
            <person name="Amanatides P.G."/>
            <person name="Scherer S.E."/>
            <person name="Li P.W."/>
            <person name="Hoskins R.A."/>
            <person name="Galle R.F."/>
            <person name="George R.A."/>
            <person name="Lewis S.E."/>
            <person name="Richards S."/>
            <person name="Ashburner M."/>
            <person name="Henderson S.N."/>
            <person name="Sutton G.G."/>
            <person name="Wortman J.R."/>
            <person name="Yandell M.D."/>
            <person name="Zhang Q."/>
            <person name="Chen L.X."/>
            <person name="Brandon R.C."/>
            <person name="Rogers Y.H."/>
            <person name="Blazej R.G."/>
            <person name="Champe M."/>
            <person name="Pfeiffer B.D."/>
            <person name="Wan K.H."/>
            <person name="Doyle C."/>
            <person name="Baxter E.G."/>
            <person name="Helt G."/>
            <person name="Nelson C.R."/>
            <person name="Gabor G.L."/>
            <person name="Abril J.F."/>
            <person name="Agbayani A."/>
            <person name="An H.J."/>
            <person name="Andrews-Pfannkoch C."/>
            <person name="Baldwin D."/>
            <person name="Ballew R.M."/>
            <person name="Basu A."/>
            <person name="Baxendale J."/>
            <person name="Bayraktaroglu L."/>
            <person name="Beasley E.M."/>
            <person name="Beeson K.Y."/>
            <person name="Benos P.V."/>
            <person name="Berman B.P."/>
            <person name="Bhandari D."/>
            <person name="Bolshakov S."/>
            <person name="Borkova D."/>
            <person name="Botchan M.R."/>
            <person name="Bouck J."/>
            <person name="Brokstein P."/>
            <person name="Brottier P."/>
            <person name="Burtis K.C."/>
            <person name="Busam D.A."/>
            <person name="Butler H."/>
            <person name="Cadieu E."/>
            <person name="Center A."/>
            <person name="Chandra I."/>
            <person name="Cherry J.M."/>
            <person name="Cawley S."/>
            <person name="Dahlke C."/>
            <person name="Davenport L.B."/>
            <person name="Davies P."/>
            <person name="de Pablos B."/>
            <person name="Delcher A."/>
            <person name="Deng Z."/>
            <person name="Mays A.D."/>
            <person name="Dew I."/>
            <person name="Dietz S.M."/>
            <person name="Dodson K."/>
            <person name="Doup L.E."/>
            <person name="Downes M."/>
            <person name="Dugan-Rocha S."/>
            <person name="Dunkov B.C."/>
            <person name="Dunn P."/>
            <person name="Durbin K.J."/>
            <person name="Evangelista C.C."/>
            <person name="Ferraz C."/>
            <person name="Ferriera S."/>
            <person name="Fleischmann W."/>
            <person name="Fosler C."/>
            <person name="Gabrielian A.E."/>
            <person name="Garg N.S."/>
            <person name="Gelbart W.M."/>
            <person name="Glasser K."/>
            <person name="Glodek A."/>
            <person name="Gong F."/>
            <person name="Gorrell J.H."/>
            <person name="Gu Z."/>
            <person name="Guan P."/>
            <person name="Harris M."/>
            <person name="Harris N.L."/>
            <person name="Harvey D."/>
            <person name="Heiman T.J."/>
            <person name="Hernandez J.R."/>
            <person name="Houck J."/>
            <person name="Hostin D."/>
            <person name="Houston K.A."/>
            <person name="Howland T.J."/>
            <person name="Wei M.H."/>
            <person name="Ibegwam C."/>
            <person name="Jalali M."/>
            <person name="Kalush F."/>
            <person name="Karpen G.H."/>
            <person name="Ke Z."/>
            <person name="Kennison J.A."/>
            <person name="Ketchum K.A."/>
            <person name="Kimmel B.E."/>
            <person name="Kodira C.D."/>
            <person name="Kraft C."/>
            <person name="Kravitz S."/>
            <person name="Kulp D."/>
            <person name="Lai Z."/>
            <person name="Lasko P."/>
            <person name="Lei Y."/>
            <person name="Levitsky A.A."/>
            <person name="Li J."/>
            <person name="Li Z."/>
            <person name="Liang Y."/>
            <person name="Lin X."/>
            <person name="Liu X."/>
            <person name="Mattei B."/>
            <person name="McIntosh T.C."/>
            <person name="McLeod M.P."/>
            <person name="McPherson D."/>
            <person name="Merkulov G."/>
            <person name="Milshina N.V."/>
            <person name="Mobarry C."/>
            <person name="Morris J."/>
            <person name="Moshrefi A."/>
            <person name="Mount S.M."/>
            <person name="Moy M."/>
            <person name="Murphy B."/>
            <person name="Murphy L."/>
            <person name="Muzny D.M."/>
            <person name="Nelson D.L."/>
            <person name="Nelson D.R."/>
            <person name="Nelson K.A."/>
            <person name="Nixon K."/>
            <person name="Nusskern D.R."/>
            <person name="Pacleb J.M."/>
            <person name="Palazzolo M."/>
            <person name="Pittman G.S."/>
            <person name="Pan S."/>
            <person name="Pollard J."/>
            <person name="Puri V."/>
            <person name="Reese M.G."/>
            <person name="Reinert K."/>
            <person name="Remington K."/>
            <person name="Saunders R.D."/>
            <person name="Scheeler F."/>
            <person name="Shen H."/>
            <person name="Shue B.C."/>
            <person name="Siden-Kiamos I."/>
            <person name="Simpson M."/>
            <person name="Skupski M.P."/>
            <person name="Smith T."/>
            <person name="Spier E."/>
            <person name="Spradling A.C."/>
            <person name="Stapleton M."/>
            <person name="Strong R."/>
            <person name="Sun E."/>
            <person name="Svirskas R."/>
            <person name="Tector C."/>
            <person name="Turner R."/>
            <person name="Venter E."/>
            <person name="Wang A.H."/>
            <person name="Wang X."/>
            <person name="Wang Z.Y."/>
            <person name="Wassarman D.A."/>
            <person name="Weinstock G.M."/>
            <person name="Weissenbach J."/>
            <person name="Williams S.M."/>
            <person name="WoodageT"/>
            <person name="Worley K.C."/>
            <person name="Wu D."/>
            <person name="Yang S."/>
            <person name="Yao Q.A."/>
            <person name="Ye J."/>
            <person name="Yeh R.F."/>
            <person name="Zaveri J.S."/>
            <person name="Zhan M."/>
            <person name="Zhang G."/>
            <person name="Zhao Q."/>
            <person name="Zheng L."/>
            <person name="Zheng X.H."/>
            <person name="Zhong F.N."/>
            <person name="Zhong W."/>
            <person name="Zhou X."/>
            <person name="Zhu S."/>
            <person name="Zhu X."/>
            <person name="Smith H.O."/>
            <person name="Gibbs R.A."/>
            <person name="Myers E.W."/>
            <person name="Rubin G.M."/>
            <person name="Venter J.C."/>
        </authorList>
    </citation>
    <scope>NUCLEOTIDE SEQUENCE [LARGE SCALE GENOMIC DNA]</scope>
    <source>
        <strain evidence="11">Berkeley</strain>
    </source>
</reference>
<dbReference type="GO" id="GO:0141009">
    <property type="term" value="P:transposable element silencing by piRNA-mediated mRNA destabilization"/>
    <property type="evidence" value="ECO:0000315"/>
    <property type="project" value="FlyBase"/>
</dbReference>
<dbReference type="GeneID" id="42236"/>
<evidence type="ECO:0007829" key="12">
    <source>
        <dbReference type="PDB" id="7OC3"/>
    </source>
</evidence>
<dbReference type="VEuPathDB" id="VectorBase:FBgn0263974"/>
<dbReference type="GO" id="GO:0140965">
    <property type="term" value="P:secondary piRNA processing"/>
    <property type="evidence" value="ECO:0000315"/>
    <property type="project" value="FlyBase"/>
</dbReference>
<evidence type="ECO:0000313" key="11">
    <source>
        <dbReference type="Proteomes" id="UP000000803"/>
    </source>
</evidence>
<evidence type="ECO:0000313" key="9">
    <source>
        <dbReference type="EMBL" id="AAF55574.4"/>
    </source>
</evidence>
<dbReference type="SMR" id="Q9VE55"/>
<dbReference type="OMA" id="ARVHYPL"/>
<feature type="domain" description="RING-type" evidence="6">
    <location>
        <begin position="29"/>
        <end position="75"/>
    </location>
</feature>
<reference evidence="9 11" key="3">
    <citation type="journal article" date="2002" name="Genome Biol.">
        <title>Annotation of the Drosophila melanogaster euchromatic genome: a systematic review.</title>
        <authorList>
            <person name="Misra S."/>
            <person name="Crosby M.A."/>
            <person name="Mungall C.J."/>
            <person name="Matthews B.B."/>
            <person name="Campbell K.S."/>
            <person name="Hradecky P."/>
            <person name="Huang Y."/>
            <person name="Kaminker J.S."/>
            <person name="Millburn G.H."/>
            <person name="Prochnik S.E."/>
            <person name="Smith C.D."/>
            <person name="Tupy J.L."/>
            <person name="Whitfied E.J."/>
            <person name="Bayraktaroglu L."/>
            <person name="Berman B.P."/>
            <person name="Bettencourt B.R."/>
            <person name="Celniker S.E."/>
            <person name="de Grey A.D."/>
            <person name="Drysdale R.A."/>
            <person name="Harris N.L."/>
            <person name="Richter J."/>
            <person name="Russo S."/>
            <person name="Schroeder A.J."/>
            <person name="Shu S.Q."/>
            <person name="Stapleton M."/>
            <person name="Yamada C."/>
            <person name="Ashburner M."/>
            <person name="Gelbart W.M."/>
            <person name="Rubin G.M."/>
            <person name="Lewis S.E."/>
        </authorList>
    </citation>
    <scope>GENOME REANNOTATION</scope>
    <source>
        <strain evidence="11">Berkeley</strain>
    </source>
</reference>
<reference evidence="9 11" key="9">
    <citation type="journal article" date="2015" name="G3 (Bethesda)">
        <title>Gene Model Annotations for Drosophila melanogaster: Impact of High-Throughput Data.</title>
        <authorList>
            <consortium name="FlyBase Consortium"/>
            <person name="Matthews B.B."/>
            <person name="Dos Santos G."/>
            <person name="Crosby M.A."/>
            <person name="Emmert D.B."/>
            <person name="St Pierre S.E."/>
            <person name="Gramates L.S."/>
            <person name="Zhou P."/>
            <person name="Schroeder A.J."/>
            <person name="Falls K."/>
            <person name="Strelets V."/>
            <person name="Russo S.M."/>
            <person name="Gelbart W.M."/>
            <person name="null"/>
        </authorList>
    </citation>
    <scope>NUCLEOTIDE SEQUENCE [LARGE SCALE GENOMIC DNA]</scope>
    <source>
        <strain evidence="11">Berkeley</strain>
    </source>
</reference>
<dbReference type="GO" id="GO:0034587">
    <property type="term" value="P:piRNA processing"/>
    <property type="evidence" value="ECO:0000318"/>
    <property type="project" value="GO_Central"/>
</dbReference>
<dbReference type="InterPro" id="IPR017907">
    <property type="entry name" value="Znf_RING_CS"/>
</dbReference>
<dbReference type="eggNOG" id="KOG2039">
    <property type="taxonomic scope" value="Eukaryota"/>
</dbReference>
<dbReference type="SUPFAM" id="SSF57845">
    <property type="entry name" value="B-box zinc-binding domain"/>
    <property type="match status" value="1"/>
</dbReference>
<dbReference type="HOGENOM" id="CLU_244339_0_0_1"/>
<reference evidence="9 11" key="10">
    <citation type="journal article" date="2015" name="G3 (Bethesda)">
        <title>Gene Model Annotations for Drosophila melanogaster: The Rule-Benders.</title>
        <authorList>
            <consortium name="FlyBase Consortium"/>
            <person name="Crosby M.A."/>
            <person name="Gramates L.S."/>
            <person name="Dos Santos G."/>
            <person name="Matthews B.B."/>
            <person name="St Pierre S.E."/>
            <person name="Zhou P."/>
            <person name="Schroeder A.J."/>
            <person name="Falls K."/>
            <person name="Emmert D.B."/>
            <person name="Russo S.M."/>
            <person name="Gelbart W.M."/>
            <person name="null"/>
        </authorList>
    </citation>
    <scope>NUCLEOTIDE SEQUENCE [LARGE SCALE GENOMIC DNA]</scope>
    <source>
        <strain evidence="11">Berkeley</strain>
    </source>
</reference>
<reference evidence="9 11" key="8">
    <citation type="journal article" date="2007" name="Science">
        <title>Sequence finishing and mapping of Drosophila melanogaster heterochromatin.</title>
        <authorList>
            <person name="Hoskins R.A."/>
            <person name="Carlson J.W."/>
            <person name="Kennedy C."/>
            <person name="Acevedo D."/>
            <person name="Evans-Holm M."/>
            <person name="Frise E."/>
            <person name="Wan K.H."/>
            <person name="Park S."/>
            <person name="Mendez-Lago M."/>
            <person name="Rossi F."/>
            <person name="Villasante A."/>
            <person name="Dimitri P."/>
            <person name="Karpen G.H."/>
            <person name="Celniker S.E."/>
        </authorList>
    </citation>
    <scope>NUCLEOTIDE SEQUENCE [LARGE SCALE GENOMIC DNA]</scope>
    <source>
        <strain evidence="11">Berkeley</strain>
    </source>
</reference>
<feature type="region of interest" description="Disordered" evidence="5">
    <location>
        <begin position="467"/>
        <end position="486"/>
    </location>
</feature>
<evidence type="ECO:0000256" key="3">
    <source>
        <dbReference type="ARBA" id="ARBA00022833"/>
    </source>
</evidence>
<feature type="region of interest" description="Disordered" evidence="5">
    <location>
        <begin position="1503"/>
        <end position="1528"/>
    </location>
</feature>
<dbReference type="SMART" id="SM00333">
    <property type="entry name" value="TUDOR"/>
    <property type="match status" value="5"/>
</dbReference>
<dbReference type="InterPro" id="IPR000315">
    <property type="entry name" value="Znf_B-box"/>
</dbReference>
<keyword evidence="1" id="KW-0479">Metal-binding</keyword>
<feature type="domain" description="B box-type" evidence="7">
    <location>
        <begin position="136"/>
        <end position="178"/>
    </location>
</feature>
<reference evidence="9 11" key="11">
    <citation type="journal article" date="2015" name="Genome Res.">
        <title>The Release 6 reference sequence of the Drosophila melanogaster genome.</title>
        <authorList>
            <person name="Hoskins R.A."/>
            <person name="Carlson J.W."/>
            <person name="Wan K.H."/>
            <person name="Park S."/>
            <person name="Mendez I."/>
            <person name="Galle S.E."/>
            <person name="Booth B.W."/>
            <person name="Pfeiffer B.D."/>
            <person name="George R.A."/>
            <person name="Svirskas R."/>
            <person name="Krzywinski M."/>
            <person name="Schein J."/>
            <person name="Accardo M.C."/>
            <person name="Damia E."/>
            <person name="Messina G."/>
            <person name="Mendez-Lago M."/>
            <person name="de Pablos B."/>
            <person name="Demakova O.V."/>
            <person name="Andreyeva E.N."/>
            <person name="Boldyreva L.V."/>
            <person name="Marra M."/>
            <person name="Carvalho A.B."/>
            <person name="Dimitri P."/>
            <person name="Villasante A."/>
            <person name="Zhimulev I.F."/>
            <person name="Rubin G.M."/>
            <person name="Karpen G.H."/>
            <person name="Celniker S.E."/>
        </authorList>
    </citation>
    <scope>NUCLEOTIDE SEQUENCE [LARGE SCALE GENOMIC DNA]</scope>
    <source>
        <strain evidence="11">Berkeley</strain>
    </source>
</reference>
<evidence type="ECO:0000256" key="1">
    <source>
        <dbReference type="ARBA" id="ARBA00022723"/>
    </source>
</evidence>
<dbReference type="PANTHER" id="PTHR16442:SF1">
    <property type="entry name" value="RING FINGER PROTEIN 17"/>
    <property type="match status" value="1"/>
</dbReference>
<dbReference type="Gene3D" id="3.30.40.10">
    <property type="entry name" value="Zinc/RING finger domain, C3HC4 (zinc finger)"/>
    <property type="match status" value="1"/>
</dbReference>
<dbReference type="STRING" id="7227.FBpp0302955"/>
<reference evidence="9 11" key="2">
    <citation type="journal article" date="2002" name="Genome Biol.">
        <title>Finishing a whole-genome shotgun: release 3 of the Drosophila melanogaster euchromatic genome sequence.</title>
        <authorList>
            <person name="Celniker S.E."/>
            <person name="Wheeler D.A."/>
            <person name="Kronmiller B."/>
            <person name="Carlson J.W."/>
            <person name="Halpern A."/>
            <person name="Patel S."/>
            <person name="Adams M."/>
            <person name="Champe M."/>
            <person name="Dugan S.P."/>
            <person name="Frise E."/>
            <person name="Hodgson A."/>
            <person name="George R.A."/>
            <person name="Hoskins R.A."/>
            <person name="Laverty T."/>
            <person name="Muzny D.M."/>
            <person name="Nelson C.R."/>
            <person name="Pacleb J.M."/>
            <person name="Park S."/>
            <person name="Pfeiffer B.D."/>
            <person name="Richards S."/>
            <person name="Sodergren E.J."/>
            <person name="Svirskas R."/>
            <person name="Tabor P.E."/>
            <person name="Wan K."/>
            <person name="Stapleton M."/>
            <person name="Sutton G.G."/>
            <person name="Venter C."/>
            <person name="Weinstock G."/>
            <person name="Scherer S.E."/>
            <person name="Myers E.W."/>
            <person name="Gibbs R.A."/>
            <person name="Rubin G.M."/>
        </authorList>
    </citation>
    <scope>NUCLEOTIDE SEQUENCE [LARGE SCALE GENOMIC DNA]</scope>
    <source>
        <strain evidence="11">Berkeley</strain>
    </source>
</reference>
<dbReference type="SUPFAM" id="SSF63748">
    <property type="entry name" value="Tudor/PWWP/MBT"/>
    <property type="match status" value="5"/>
</dbReference>
<evidence type="ECO:0000313" key="10">
    <source>
        <dbReference type="FlyBase" id="FBgn0263974"/>
    </source>
</evidence>
<dbReference type="PROSITE" id="PS50089">
    <property type="entry name" value="ZF_RING_2"/>
    <property type="match status" value="1"/>
</dbReference>
<dbReference type="ABCD" id="Q9VE55">
    <property type="antibodies" value="4 sequenced antibodies"/>
</dbReference>
<dbReference type="SMART" id="SM00184">
    <property type="entry name" value="RING"/>
    <property type="match status" value="1"/>
</dbReference>
<reference evidence="9 11" key="4">
    <citation type="journal article" date="2002" name="Genome Biol.">
        <title>The transposable elements of the Drosophila melanogaster euchromatin: a genomics perspective.</title>
        <authorList>
            <person name="Kaminker J.S."/>
            <person name="Bergman C.M."/>
            <person name="Kronmiller B."/>
            <person name="Carlson J."/>
            <person name="Svirskas R."/>
            <person name="Patel S."/>
            <person name="Frise E."/>
            <person name="Wheeler D.A."/>
            <person name="Lewis S.E."/>
            <person name="Rubin G.M."/>
            <person name="Ashburner M."/>
            <person name="Celniker S.E."/>
        </authorList>
    </citation>
    <scope>NUCLEOTIDE SEQUENCE [LARGE SCALE GENOMIC DNA]</scope>
    <source>
        <strain evidence="11">Berkeley</strain>
    </source>
</reference>
<dbReference type="InterPro" id="IPR002999">
    <property type="entry name" value="Tudor"/>
</dbReference>
<dbReference type="CDD" id="cd20379">
    <property type="entry name" value="Tudor_dTUD-like"/>
    <property type="match status" value="1"/>
</dbReference>
<evidence type="ECO:0000256" key="4">
    <source>
        <dbReference type="PROSITE-ProRule" id="PRU00024"/>
    </source>
</evidence>
<dbReference type="FunFam" id="2.30.30.140:FF:000219">
    <property type="entry name" value="AT14886p"/>
    <property type="match status" value="1"/>
</dbReference>
<dbReference type="eggNOG" id="KOG2177">
    <property type="taxonomic scope" value="Eukaryota"/>
</dbReference>
<keyword evidence="3" id="KW-0862">Zinc</keyword>
<dbReference type="InterPro" id="IPR013083">
    <property type="entry name" value="Znf_RING/FYVE/PHD"/>
</dbReference>
<dbReference type="GO" id="GO:0007283">
    <property type="term" value="P:spermatogenesis"/>
    <property type="evidence" value="ECO:0000318"/>
    <property type="project" value="GO_Central"/>
</dbReference>
<dbReference type="GO" id="GO:0030719">
    <property type="term" value="P:P granule organization"/>
    <property type="evidence" value="ECO:0000318"/>
    <property type="project" value="GO_Central"/>
</dbReference>
<reference evidence="12" key="12">
    <citation type="submission" date="2021-04" db="PDB data bank">
        <title>Crystal structure of the third tudor domain of Qin.</title>
        <authorList>
            <person name="Dhimole N."/>
            <person name="Klug W."/>
            <person name="Carlomagno T."/>
        </authorList>
    </citation>
    <scope>X-RAY CRYSTALLOGRAPHY (2.25 ANGSTROMS) OF 976-1187</scope>
    <scope>DISULFIDE BONDS</scope>
</reference>
<dbReference type="CTD" id="42236"/>
<dbReference type="GO" id="GO:0005634">
    <property type="term" value="C:nucleus"/>
    <property type="evidence" value="ECO:0000314"/>
    <property type="project" value="FlyBase"/>
</dbReference>
<dbReference type="BioGRID-ORCS" id="42236">
    <property type="hits" value="0 hits in 1 CRISPR screen"/>
</dbReference>
<keyword evidence="2 4" id="KW-0863">Zinc-finger</keyword>
<dbReference type="FlyBase" id="FBgn0263974">
    <property type="gene designation" value="qin"/>
</dbReference>
<feature type="disulfide bond" description="Interchain (with C-1041)" evidence="12">
    <location>
        <position position="1062"/>
    </location>
</feature>
<dbReference type="PROSITE" id="PS50304">
    <property type="entry name" value="TUDOR"/>
    <property type="match status" value="2"/>
</dbReference>
<dbReference type="GO" id="GO:0008270">
    <property type="term" value="F:zinc ion binding"/>
    <property type="evidence" value="ECO:0000255"/>
    <property type="project" value="FlyBase"/>
</dbReference>
<reference evidence="9 11" key="6">
    <citation type="journal article" date="2005" name="PLoS Comput. Biol.">
        <title>Combined evidence annotation of transposable elements in genome sequences.</title>
        <authorList>
            <person name="Quesneville H."/>
            <person name="Bergman C.M."/>
            <person name="Andrieu O."/>
            <person name="Autard D."/>
            <person name="Nouaud D."/>
            <person name="Ashburner M."/>
            <person name="Anxolabehere D."/>
        </authorList>
    </citation>
    <scope>NUCLEOTIDE SEQUENCE [LARGE SCALE GENOMIC DNA]</scope>
    <source>
        <strain evidence="11">Berkeley</strain>
    </source>
</reference>
<dbReference type="FunCoup" id="Q9VE55">
    <property type="interactions" value="3"/>
</dbReference>
<evidence type="ECO:0000259" key="8">
    <source>
        <dbReference type="PROSITE" id="PS50304"/>
    </source>
</evidence>